<proteinExistence type="predicted"/>
<name>A0A537IRC3_9BACT</name>
<evidence type="ECO:0000313" key="6">
    <source>
        <dbReference type="Proteomes" id="UP000318834"/>
    </source>
</evidence>
<evidence type="ECO:0000313" key="5">
    <source>
        <dbReference type="EMBL" id="TMI73830.1"/>
    </source>
</evidence>
<protein>
    <submittedName>
        <fullName evidence="5">ABC transporter ATP-binding protein</fullName>
    </submittedName>
</protein>
<dbReference type="InterPro" id="IPR027417">
    <property type="entry name" value="P-loop_NTPase"/>
</dbReference>
<reference evidence="5 6" key="1">
    <citation type="journal article" date="2019" name="Nat. Microbiol.">
        <title>Mediterranean grassland soil C-N compound turnover is dependent on rainfall and depth, and is mediated by genomically divergent microorganisms.</title>
        <authorList>
            <person name="Diamond S."/>
            <person name="Andeer P.F."/>
            <person name="Li Z."/>
            <person name="Crits-Christoph A."/>
            <person name="Burstein D."/>
            <person name="Anantharaman K."/>
            <person name="Lane K.R."/>
            <person name="Thomas B.C."/>
            <person name="Pan C."/>
            <person name="Northen T.R."/>
            <person name="Banfield J.F."/>
        </authorList>
    </citation>
    <scope>NUCLEOTIDE SEQUENCE [LARGE SCALE GENOMIC DNA]</scope>
    <source>
        <strain evidence="5">NP_8</strain>
    </source>
</reference>
<dbReference type="InterPro" id="IPR050166">
    <property type="entry name" value="ABC_transporter_ATP-bind"/>
</dbReference>
<organism evidence="5 6">
    <name type="scientific">Candidatus Segetimicrobium genomatis</name>
    <dbReference type="NCBI Taxonomy" id="2569760"/>
    <lineage>
        <taxon>Bacteria</taxon>
        <taxon>Bacillati</taxon>
        <taxon>Candidatus Sysuimicrobiota</taxon>
        <taxon>Candidatus Sysuimicrobiia</taxon>
        <taxon>Candidatus Sysuimicrobiales</taxon>
        <taxon>Candidatus Segetimicrobiaceae</taxon>
        <taxon>Candidatus Segetimicrobium</taxon>
    </lineage>
</organism>
<dbReference type="CDD" id="cd03293">
    <property type="entry name" value="ABC_NrtD_SsuB_transporters"/>
    <property type="match status" value="1"/>
</dbReference>
<dbReference type="EMBL" id="VBAP01000065">
    <property type="protein sequence ID" value="TMI73830.1"/>
    <property type="molecule type" value="Genomic_DNA"/>
</dbReference>
<comment type="caution">
    <text evidence="5">The sequence shown here is derived from an EMBL/GenBank/DDBJ whole genome shotgun (WGS) entry which is preliminary data.</text>
</comment>
<evidence type="ECO:0000259" key="4">
    <source>
        <dbReference type="PROSITE" id="PS50893"/>
    </source>
</evidence>
<evidence type="ECO:0000256" key="2">
    <source>
        <dbReference type="ARBA" id="ARBA00022741"/>
    </source>
</evidence>
<keyword evidence="3 5" id="KW-0067">ATP-binding</keyword>
<dbReference type="PROSITE" id="PS50893">
    <property type="entry name" value="ABC_TRANSPORTER_2"/>
    <property type="match status" value="1"/>
</dbReference>
<keyword evidence="1" id="KW-0813">Transport</keyword>
<dbReference type="PANTHER" id="PTHR42788:SF13">
    <property type="entry name" value="ALIPHATIC SULFONATES IMPORT ATP-BINDING PROTEIN SSUB"/>
    <property type="match status" value="1"/>
</dbReference>
<keyword evidence="2" id="KW-0547">Nucleotide-binding</keyword>
<gene>
    <name evidence="5" type="ORF">E6H05_08950</name>
</gene>
<dbReference type="InterPro" id="IPR003593">
    <property type="entry name" value="AAA+_ATPase"/>
</dbReference>
<dbReference type="GO" id="GO:0005524">
    <property type="term" value="F:ATP binding"/>
    <property type="evidence" value="ECO:0007669"/>
    <property type="project" value="UniProtKB-KW"/>
</dbReference>
<dbReference type="PANTHER" id="PTHR42788">
    <property type="entry name" value="TAURINE IMPORT ATP-BINDING PROTEIN-RELATED"/>
    <property type="match status" value="1"/>
</dbReference>
<evidence type="ECO:0000256" key="3">
    <source>
        <dbReference type="ARBA" id="ARBA00022840"/>
    </source>
</evidence>
<dbReference type="GO" id="GO:0016887">
    <property type="term" value="F:ATP hydrolysis activity"/>
    <property type="evidence" value="ECO:0007669"/>
    <property type="project" value="InterPro"/>
</dbReference>
<dbReference type="Proteomes" id="UP000318834">
    <property type="component" value="Unassembled WGS sequence"/>
</dbReference>
<dbReference type="Pfam" id="PF00005">
    <property type="entry name" value="ABC_tran"/>
    <property type="match status" value="1"/>
</dbReference>
<accession>A0A537IRC3</accession>
<evidence type="ECO:0000256" key="1">
    <source>
        <dbReference type="ARBA" id="ARBA00022448"/>
    </source>
</evidence>
<dbReference type="Gene3D" id="3.40.50.300">
    <property type="entry name" value="P-loop containing nucleotide triphosphate hydrolases"/>
    <property type="match status" value="1"/>
</dbReference>
<feature type="domain" description="ABC transporter" evidence="4">
    <location>
        <begin position="15"/>
        <end position="244"/>
    </location>
</feature>
<sequence>MLRAADQVGTGLAGIDVAGLSKAYQGRHGPSPALQDVTFAVRAGEFAALIGPSGCGKTTLLHILAGLIEPTAGSVSLPRRHPGRLGTALVFQGASTLPWMTALDNVAYGLRLMGVPARERRERARQHLGQVGLLAFSDAYPHQLSEGMRQRVNIARALATDPAILLMDEPFADLDEQNRLLLQDELLRIWQEDRKTVLFVTHSLDEAIRLSDRVLVMSASPGRITAEVPVPLGRPRDFQVIRQDPAYGALSARLWGELREEVLRASRS</sequence>
<dbReference type="InterPro" id="IPR003439">
    <property type="entry name" value="ABC_transporter-like_ATP-bd"/>
</dbReference>
<dbReference type="SUPFAM" id="SSF52540">
    <property type="entry name" value="P-loop containing nucleoside triphosphate hydrolases"/>
    <property type="match status" value="1"/>
</dbReference>
<dbReference type="SMART" id="SM00382">
    <property type="entry name" value="AAA"/>
    <property type="match status" value="1"/>
</dbReference>
<dbReference type="AlphaFoldDB" id="A0A537IRC3"/>